<evidence type="ECO:0000256" key="1">
    <source>
        <dbReference type="SAM" id="Phobius"/>
    </source>
</evidence>
<sequence length="226" mass="23050">MVLEELGMEGLRTGGGGVVEGEVVGGAVGMRRRREGRIGWGVGGGGEMVTAVAVVAAVAVVVVAVVEAVVGAVVSRLGLRSRGDPNSTHCAICAAKRGGGGEVVGVLRHEVEVVEEVEVAEVEVAEVEWVMEGVVVGVTAVGAEAWWTRWGEEMVMAEVEEGRGGVVKAAVVVGVAGMWWGWRGVVVAAVAKALVEAAAVVVAAADLEAVVGAVVSRPRLQSLRSQ</sequence>
<keyword evidence="1" id="KW-0812">Transmembrane</keyword>
<feature type="transmembrane region" description="Helical" evidence="1">
    <location>
        <begin position="49"/>
        <end position="74"/>
    </location>
</feature>
<dbReference type="Proteomes" id="UP001190700">
    <property type="component" value="Unassembled WGS sequence"/>
</dbReference>
<gene>
    <name evidence="2" type="ORF">CYMTET_9955</name>
</gene>
<protein>
    <submittedName>
        <fullName evidence="2">Uncharacterized protein</fullName>
    </submittedName>
</protein>
<reference evidence="2 3" key="1">
    <citation type="journal article" date="2015" name="Genome Biol. Evol.">
        <title>Comparative Genomics of a Bacterivorous Green Alga Reveals Evolutionary Causalities and Consequences of Phago-Mixotrophic Mode of Nutrition.</title>
        <authorList>
            <person name="Burns J.A."/>
            <person name="Paasch A."/>
            <person name="Narechania A."/>
            <person name="Kim E."/>
        </authorList>
    </citation>
    <scope>NUCLEOTIDE SEQUENCE [LARGE SCALE GENOMIC DNA]</scope>
    <source>
        <strain evidence="2 3">PLY_AMNH</strain>
    </source>
</reference>
<organism evidence="2 3">
    <name type="scientific">Cymbomonas tetramitiformis</name>
    <dbReference type="NCBI Taxonomy" id="36881"/>
    <lineage>
        <taxon>Eukaryota</taxon>
        <taxon>Viridiplantae</taxon>
        <taxon>Chlorophyta</taxon>
        <taxon>Pyramimonadophyceae</taxon>
        <taxon>Pyramimonadales</taxon>
        <taxon>Pyramimonadaceae</taxon>
        <taxon>Cymbomonas</taxon>
    </lineage>
</organism>
<accession>A0AAE0GQH8</accession>
<keyword evidence="1" id="KW-0472">Membrane</keyword>
<name>A0AAE0GQH8_9CHLO</name>
<evidence type="ECO:0000313" key="2">
    <source>
        <dbReference type="EMBL" id="KAK3282300.1"/>
    </source>
</evidence>
<feature type="transmembrane region" description="Helical" evidence="1">
    <location>
        <begin position="165"/>
        <end position="182"/>
    </location>
</feature>
<dbReference type="AlphaFoldDB" id="A0AAE0GQH8"/>
<proteinExistence type="predicted"/>
<keyword evidence="3" id="KW-1185">Reference proteome</keyword>
<keyword evidence="1" id="KW-1133">Transmembrane helix</keyword>
<feature type="transmembrane region" description="Helical" evidence="1">
    <location>
        <begin position="194"/>
        <end position="215"/>
    </location>
</feature>
<comment type="caution">
    <text evidence="2">The sequence shown here is derived from an EMBL/GenBank/DDBJ whole genome shotgun (WGS) entry which is preliminary data.</text>
</comment>
<evidence type="ECO:0000313" key="3">
    <source>
        <dbReference type="Proteomes" id="UP001190700"/>
    </source>
</evidence>
<dbReference type="EMBL" id="LGRX02003384">
    <property type="protein sequence ID" value="KAK3282300.1"/>
    <property type="molecule type" value="Genomic_DNA"/>
</dbReference>